<dbReference type="InterPro" id="IPR057559">
    <property type="entry name" value="SAM_6"/>
</dbReference>
<comment type="caution">
    <text evidence="4">The sequence shown here is derived from an EMBL/GenBank/DDBJ whole genome shotgun (WGS) entry which is preliminary data.</text>
</comment>
<dbReference type="EMBL" id="JAGPYM010000004">
    <property type="protein sequence ID" value="KAH6895728.1"/>
    <property type="molecule type" value="Genomic_DNA"/>
</dbReference>
<gene>
    <name evidence="4" type="ORF">B0T10DRAFT_545375</name>
</gene>
<evidence type="ECO:0000313" key="5">
    <source>
        <dbReference type="Proteomes" id="UP000777438"/>
    </source>
</evidence>
<dbReference type="OrthoDB" id="3647246at2759"/>
<protein>
    <submittedName>
        <fullName evidence="4">Uncharacterized protein</fullName>
    </submittedName>
</protein>
<feature type="region of interest" description="Disordered" evidence="1">
    <location>
        <begin position="595"/>
        <end position="615"/>
    </location>
</feature>
<evidence type="ECO:0000259" key="3">
    <source>
        <dbReference type="Pfam" id="PF23395"/>
    </source>
</evidence>
<dbReference type="Pfam" id="PF23395">
    <property type="entry name" value="SAM_6"/>
    <property type="match status" value="1"/>
</dbReference>
<dbReference type="AlphaFoldDB" id="A0A9P8WD64"/>
<feature type="domain" description="DUF7102" evidence="2">
    <location>
        <begin position="646"/>
        <end position="811"/>
    </location>
</feature>
<organism evidence="4 5">
    <name type="scientific">Thelonectria olida</name>
    <dbReference type="NCBI Taxonomy" id="1576542"/>
    <lineage>
        <taxon>Eukaryota</taxon>
        <taxon>Fungi</taxon>
        <taxon>Dikarya</taxon>
        <taxon>Ascomycota</taxon>
        <taxon>Pezizomycotina</taxon>
        <taxon>Sordariomycetes</taxon>
        <taxon>Hypocreomycetidae</taxon>
        <taxon>Hypocreales</taxon>
        <taxon>Nectriaceae</taxon>
        <taxon>Thelonectria</taxon>
    </lineage>
</organism>
<feature type="domain" description="SAM-like" evidence="3">
    <location>
        <begin position="822"/>
        <end position="888"/>
    </location>
</feature>
<dbReference type="Proteomes" id="UP000777438">
    <property type="component" value="Unassembled WGS sequence"/>
</dbReference>
<name>A0A9P8WD64_9HYPO</name>
<sequence>MSNAGHPPPQVETAVDYAQAQKCFCDYQDAPYRFRDQIRHLKGTIQQVEPDGMVHQPGLSAASFPLKKINLDIDSEPEQVSATSSSPPLPSFSFSLNDGLAALTKLRLPPEPLDLGHDLTKDVQQYLNDISLRGSCNILNEWLPLSPVNVNKDEGIVFSPASSRWQMLVQRELGRESFDVSDGAKRVLCDEEHLVLSRNSKLRQEDLGLHKVRFFHRLESALGLNSRQTRFQLEPVSPPMSPPSEVDETFIPSPRVAFVDLTSEPSSPVAPAVAKLQDAVLTGVVDSEPAAPSITESSSPVHVSMQHLLSPRYQTSSLKVDVPLVDSSPIQEEADHPPHMPKEWLQSTIDEPEIYPLGSLGHFDEAMESIMNSCHYKIVRSIEGERLDARESSLRMQVPGLNFDIPEPEWHTQLSDPTTHFRWMNETSPGAFHLESLGSQVHLGKGLKWAPIPLHKGRVPLNEAIEPPGPSSRQYLTLETPQLYSDDYVSKNLQLSILRISDDEEIEIDTSTTDDTPSPLGKRLLPEARTLNNAKVPKPLDEILKSRFATTSQVSTRKATSEFCGLLPESNDSSATSKLLAGFLELRCPKKAKLSEARSRMAKPNSRSAKRPVSAVNANQESVTVNLNLPKAPAPEFRLPAEKCRFIIAMNLSRGLLSRIEKAWPQLDLVDKDFSQYNEVAWSPGTAQRKEVISPLSFEADISISPSVGIILTTILKVKQKPLPSSNSPTPLRHRVQLVSEKYESLIILASEANLQGEYVGNLSASDMAAFADFKRFTTSLQAGVTVELVKGAEETLSKWVLEVMTRFAAKTAAFAKLVSAHDTTWGLCLRRAGLNIFATQVLEARLADEFGDSGMDRFLSMSIEERVSRYGVLLGGSRVLQGVCRVLNKERA</sequence>
<keyword evidence="5" id="KW-1185">Reference proteome</keyword>
<evidence type="ECO:0000259" key="2">
    <source>
        <dbReference type="Pfam" id="PF23394"/>
    </source>
</evidence>
<reference evidence="4 5" key="1">
    <citation type="journal article" date="2021" name="Nat. Commun.">
        <title>Genetic determinants of endophytism in the Arabidopsis root mycobiome.</title>
        <authorList>
            <person name="Mesny F."/>
            <person name="Miyauchi S."/>
            <person name="Thiergart T."/>
            <person name="Pickel B."/>
            <person name="Atanasova L."/>
            <person name="Karlsson M."/>
            <person name="Huettel B."/>
            <person name="Barry K.W."/>
            <person name="Haridas S."/>
            <person name="Chen C."/>
            <person name="Bauer D."/>
            <person name="Andreopoulos W."/>
            <person name="Pangilinan J."/>
            <person name="LaButti K."/>
            <person name="Riley R."/>
            <person name="Lipzen A."/>
            <person name="Clum A."/>
            <person name="Drula E."/>
            <person name="Henrissat B."/>
            <person name="Kohler A."/>
            <person name="Grigoriev I.V."/>
            <person name="Martin F.M."/>
            <person name="Hacquard S."/>
        </authorList>
    </citation>
    <scope>NUCLEOTIDE SEQUENCE [LARGE SCALE GENOMIC DNA]</scope>
    <source>
        <strain evidence="4 5">MPI-CAGE-CH-0241</strain>
    </source>
</reference>
<accession>A0A9P8WD64</accession>
<dbReference type="Pfam" id="PF23394">
    <property type="entry name" value="DUF7102"/>
    <property type="match status" value="1"/>
</dbReference>
<evidence type="ECO:0000313" key="4">
    <source>
        <dbReference type="EMBL" id="KAH6895728.1"/>
    </source>
</evidence>
<evidence type="ECO:0000256" key="1">
    <source>
        <dbReference type="SAM" id="MobiDB-lite"/>
    </source>
</evidence>
<proteinExistence type="predicted"/>
<dbReference type="InterPro" id="IPR055528">
    <property type="entry name" value="DUF7102"/>
</dbReference>